<evidence type="ECO:0000256" key="1">
    <source>
        <dbReference type="ARBA" id="ARBA00006479"/>
    </source>
</evidence>
<dbReference type="InterPro" id="IPR043129">
    <property type="entry name" value="ATPase_NBD"/>
</dbReference>
<dbReference type="OrthoDB" id="3189808at2"/>
<comment type="caution">
    <text evidence="2">The sequence shown here is derived from an EMBL/GenBank/DDBJ whole genome shotgun (WGS) entry which is preliminary data.</text>
</comment>
<comment type="similarity">
    <text evidence="1">Belongs to the ROK (NagC/XylR) family.</text>
</comment>
<proteinExistence type="inferred from homology"/>
<dbReference type="PANTHER" id="PTHR18964">
    <property type="entry name" value="ROK (REPRESSOR, ORF, KINASE) FAMILY"/>
    <property type="match status" value="1"/>
</dbReference>
<evidence type="ECO:0000313" key="3">
    <source>
        <dbReference type="Proteomes" id="UP000483004"/>
    </source>
</evidence>
<dbReference type="InterPro" id="IPR000600">
    <property type="entry name" value="ROK"/>
</dbReference>
<dbReference type="PANTHER" id="PTHR18964:SF173">
    <property type="entry name" value="GLUCOKINASE"/>
    <property type="match status" value="1"/>
</dbReference>
<name>A0A6L3VYN3_9ACTN</name>
<protein>
    <submittedName>
        <fullName evidence="2">ROK family protein</fullName>
    </submittedName>
</protein>
<dbReference type="EMBL" id="WBMR01000013">
    <property type="protein sequence ID" value="KAB2386312.1"/>
    <property type="molecule type" value="Genomic_DNA"/>
</dbReference>
<organism evidence="2 3">
    <name type="scientific">Actinomadura montaniterrae</name>
    <dbReference type="NCBI Taxonomy" id="1803903"/>
    <lineage>
        <taxon>Bacteria</taxon>
        <taxon>Bacillati</taxon>
        <taxon>Actinomycetota</taxon>
        <taxon>Actinomycetes</taxon>
        <taxon>Streptosporangiales</taxon>
        <taxon>Thermomonosporaceae</taxon>
        <taxon>Actinomadura</taxon>
    </lineage>
</organism>
<accession>A0A6L3VYN3</accession>
<dbReference type="AlphaFoldDB" id="A0A6L3VYN3"/>
<dbReference type="Pfam" id="PF00480">
    <property type="entry name" value="ROK"/>
    <property type="match status" value="1"/>
</dbReference>
<dbReference type="RefSeq" id="WP_151539219.1">
    <property type="nucleotide sequence ID" value="NZ_WBMR01000013.1"/>
</dbReference>
<dbReference type="CDD" id="cd23763">
    <property type="entry name" value="ASKHA_ATPase_ROK"/>
    <property type="match status" value="1"/>
</dbReference>
<evidence type="ECO:0000313" key="2">
    <source>
        <dbReference type="EMBL" id="KAB2386312.1"/>
    </source>
</evidence>
<reference evidence="2 3" key="1">
    <citation type="submission" date="2019-09" db="EMBL/GenBank/DDBJ databases">
        <title>Actinomadura physcomitrii sp. nov., a novel actinomycete isolated from moss [Physcomitrium sphaericum (Ludw) Fuernr].</title>
        <authorList>
            <person name="Liu C."/>
            <person name="Zhuang X."/>
        </authorList>
    </citation>
    <scope>NUCLEOTIDE SEQUENCE [LARGE SCALE GENOMIC DNA]</scope>
    <source>
        <strain evidence="2 3">CYP1-1B</strain>
    </source>
</reference>
<dbReference type="Gene3D" id="3.30.420.40">
    <property type="match status" value="1"/>
</dbReference>
<dbReference type="Proteomes" id="UP000483004">
    <property type="component" value="Unassembled WGS sequence"/>
</dbReference>
<sequence>MLAETRQSPALAAILATSQEVRPIDVTQAAAQGDQAARALLQRTSVLLGGTLATLVSFYNPAELVLGGGIVRAKEHVLDTIREAIRRRALPLATQNLRIDVAALPEELSGVTGAVHLALDEVFSAASLETWLAAGSPRMPAAQ</sequence>
<keyword evidence="3" id="KW-1185">Reference proteome</keyword>
<dbReference type="SUPFAM" id="SSF53067">
    <property type="entry name" value="Actin-like ATPase domain"/>
    <property type="match status" value="1"/>
</dbReference>
<gene>
    <name evidence="2" type="ORF">F9B16_07385</name>
</gene>